<sequence length="155" mass="17320">MMFISTRNALCTMALLLTCLSSGALAQSGQRQVHGPWEAHYIVLPTTALQPEIAARNGITRSNNMAFINISILDGRETPAMPHPATLSGQSLNLVGQPISLEFRTITEGQAIYHIAVFRFSHRETLRFQLNFQPEGDSRSYALRFSQAVYREDRP</sequence>
<name>A0AB38YFY7_9GAMM</name>
<proteinExistence type="predicted"/>
<accession>A0AB38YFY7</accession>
<dbReference type="AlphaFoldDB" id="A0AB38YFY7"/>
<dbReference type="EMBL" id="CP101717">
    <property type="protein sequence ID" value="WLD58256.1"/>
    <property type="molecule type" value="Genomic_DNA"/>
</dbReference>
<dbReference type="Pfam" id="PF14467">
    <property type="entry name" value="DUF4426"/>
    <property type="match status" value="1"/>
</dbReference>
<evidence type="ECO:0000256" key="1">
    <source>
        <dbReference type="SAM" id="SignalP"/>
    </source>
</evidence>
<keyword evidence="1" id="KW-0732">Signal</keyword>
<reference evidence="3" key="1">
    <citation type="submission" date="2022-07" db="EMBL/GenBank/DDBJ databases">
        <title>Complete genome sequence of Salinispirillum sp. LH10-3-1 capable of multiple carbohydrate inversion isolated from a soda lake.</title>
        <authorList>
            <person name="Liu J."/>
            <person name="Zhai Y."/>
            <person name="Zhang H."/>
            <person name="Yang H."/>
            <person name="Qu J."/>
            <person name="Li J."/>
        </authorList>
    </citation>
    <scope>NUCLEOTIDE SEQUENCE</scope>
    <source>
        <strain evidence="3">LH 10-3-1</strain>
    </source>
</reference>
<protein>
    <submittedName>
        <fullName evidence="3">DUF4426 domain-containing protein</fullName>
    </submittedName>
</protein>
<evidence type="ECO:0000313" key="3">
    <source>
        <dbReference type="EMBL" id="WLD58256.1"/>
    </source>
</evidence>
<feature type="chain" id="PRO_5044304672" evidence="1">
    <location>
        <begin position="27"/>
        <end position="155"/>
    </location>
</feature>
<dbReference type="RefSeq" id="WP_304995542.1">
    <property type="nucleotide sequence ID" value="NZ_CP101717.1"/>
</dbReference>
<dbReference type="Gene3D" id="2.60.40.3340">
    <property type="entry name" value="Domain of unknown function DUF4426"/>
    <property type="match status" value="1"/>
</dbReference>
<organism evidence="3">
    <name type="scientific">Salinispirillum sp. LH 10-3-1</name>
    <dbReference type="NCBI Taxonomy" id="2952525"/>
    <lineage>
        <taxon>Bacteria</taxon>
        <taxon>Pseudomonadati</taxon>
        <taxon>Pseudomonadota</taxon>
        <taxon>Gammaproteobacteria</taxon>
        <taxon>Oceanospirillales</taxon>
        <taxon>Saccharospirillaceae</taxon>
        <taxon>Salinispirillum</taxon>
    </lineage>
</organism>
<gene>
    <name evidence="3" type="ORF">NFC81_00335</name>
</gene>
<evidence type="ECO:0000259" key="2">
    <source>
        <dbReference type="Pfam" id="PF14467"/>
    </source>
</evidence>
<feature type="domain" description="DUF4426" evidence="2">
    <location>
        <begin position="32"/>
        <end position="151"/>
    </location>
</feature>
<dbReference type="InterPro" id="IPR025218">
    <property type="entry name" value="DUF4426"/>
</dbReference>
<feature type="signal peptide" evidence="1">
    <location>
        <begin position="1"/>
        <end position="26"/>
    </location>
</feature>